<proteinExistence type="predicted"/>
<evidence type="ECO:0000313" key="2">
    <source>
        <dbReference type="Proteomes" id="UP000824190"/>
    </source>
</evidence>
<sequence>MTAKSRRKRPLPLRLFRNVERTVVKHAFSGPRAMQRSLSVWPPLSGSGVAITNISDDWSHGEVVLKLGPLNRNMHGAAFGGTLFAMTDVLFGTLVMKRLGRDFEAWTRTGTFQYLNPGRSGARLMVDVDDTMVADILEHISHDGYYNVSFTSVIRNPDGTVAGIGQQDLHVRPRKGREAERSAEEAANAIPGVGSLPRGVEDAAPAYEPKGITLASLVTAVAWRAWGDREDVRDRGGLLNSVLSHARRIPLPEERARYVCAEVLERGDLSREQILELRIPEHLLP</sequence>
<reference evidence="1" key="2">
    <citation type="submission" date="2021-04" db="EMBL/GenBank/DDBJ databases">
        <authorList>
            <person name="Gilroy R."/>
        </authorList>
    </citation>
    <scope>NUCLEOTIDE SEQUENCE</scope>
    <source>
        <strain evidence="1">CHK32-1732</strain>
    </source>
</reference>
<gene>
    <name evidence="1" type="ORF">H9870_00785</name>
</gene>
<dbReference type="Proteomes" id="UP000824190">
    <property type="component" value="Unassembled WGS sequence"/>
</dbReference>
<dbReference type="Gene3D" id="3.10.129.10">
    <property type="entry name" value="Hotdog Thioesterase"/>
    <property type="match status" value="1"/>
</dbReference>
<dbReference type="InterPro" id="IPR027961">
    <property type="entry name" value="DUF4442"/>
</dbReference>
<reference evidence="1" key="1">
    <citation type="journal article" date="2021" name="PeerJ">
        <title>Extensive microbial diversity within the chicken gut microbiome revealed by metagenomics and culture.</title>
        <authorList>
            <person name="Gilroy R."/>
            <person name="Ravi A."/>
            <person name="Getino M."/>
            <person name="Pursley I."/>
            <person name="Horton D.L."/>
            <person name="Alikhan N.F."/>
            <person name="Baker D."/>
            <person name="Gharbi K."/>
            <person name="Hall N."/>
            <person name="Watson M."/>
            <person name="Adriaenssens E.M."/>
            <person name="Foster-Nyarko E."/>
            <person name="Jarju S."/>
            <person name="Secka A."/>
            <person name="Antonio M."/>
            <person name="Oren A."/>
            <person name="Chaudhuri R.R."/>
            <person name="La Ragione R."/>
            <person name="Hildebrand F."/>
            <person name="Pallen M.J."/>
        </authorList>
    </citation>
    <scope>NUCLEOTIDE SEQUENCE</scope>
    <source>
        <strain evidence="1">CHK32-1732</strain>
    </source>
</reference>
<dbReference type="InterPro" id="IPR029069">
    <property type="entry name" value="HotDog_dom_sf"/>
</dbReference>
<dbReference type="AlphaFoldDB" id="A0A9D1UKY9"/>
<evidence type="ECO:0000313" key="1">
    <source>
        <dbReference type="EMBL" id="HIW90195.1"/>
    </source>
</evidence>
<protein>
    <submittedName>
        <fullName evidence="1">DUF4442 domain-containing protein</fullName>
    </submittedName>
</protein>
<organism evidence="1 2">
    <name type="scientific">Candidatus Corynebacterium avicola</name>
    <dbReference type="NCBI Taxonomy" id="2838527"/>
    <lineage>
        <taxon>Bacteria</taxon>
        <taxon>Bacillati</taxon>
        <taxon>Actinomycetota</taxon>
        <taxon>Actinomycetes</taxon>
        <taxon>Mycobacteriales</taxon>
        <taxon>Corynebacteriaceae</taxon>
        <taxon>Corynebacterium</taxon>
    </lineage>
</organism>
<name>A0A9D1UKY9_9CORY</name>
<dbReference type="EMBL" id="DXGC01000007">
    <property type="protein sequence ID" value="HIW90195.1"/>
    <property type="molecule type" value="Genomic_DNA"/>
</dbReference>
<accession>A0A9D1UKY9</accession>
<dbReference type="SUPFAM" id="SSF54637">
    <property type="entry name" value="Thioesterase/thiol ester dehydrase-isomerase"/>
    <property type="match status" value="1"/>
</dbReference>
<comment type="caution">
    <text evidence="1">The sequence shown here is derived from an EMBL/GenBank/DDBJ whole genome shotgun (WGS) entry which is preliminary data.</text>
</comment>
<dbReference type="Pfam" id="PF14539">
    <property type="entry name" value="DUF4442"/>
    <property type="match status" value="1"/>
</dbReference>